<accession>A0A5R8QHC1</accession>
<dbReference type="PANTHER" id="PTHR22916:SF51">
    <property type="entry name" value="GLYCOSYLTRANSFERASE EPSH-RELATED"/>
    <property type="match status" value="1"/>
</dbReference>
<dbReference type="InterPro" id="IPR001173">
    <property type="entry name" value="Glyco_trans_2-like"/>
</dbReference>
<sequence length="365" mass="42625">MIKLSIIVPIYGVEEYLEKCLNSLVNQTLSDIEIICVNDGSPDNSQAIIERFVAEYPEKVIGLLKDNGGLSDARNYGIPYAKGEYIAFFDSDDWADLTMYEKLYNKAIEYDADIAQCRIMDVYERDGSHLAGAFEVNVDPVTLQDNPLILVSLAPVAWDKIYRRSLFVDYGITYPKGLKYEDVGTTPMLFLHANKIVGVDEPLYYYLQREASITKVFDQHIFDKLASLERVYDYFAQEDALIEYHDIMEFYFTKHAILNMLHLVRYIDPTIGRKEGIKRIFGFVKSFFPHWNKNVYLDEDYRAVAENFGWLEKIKYKFSIWHMYHTNGNSIRFIWWLKDLLSPPKSAVEAQQDRHQQSLEKTRKK</sequence>
<proteinExistence type="predicted"/>
<dbReference type="CDD" id="cd00761">
    <property type="entry name" value="Glyco_tranf_GTA_type"/>
    <property type="match status" value="1"/>
</dbReference>
<dbReference type="FunCoup" id="A0A5R8QHC1">
    <property type="interactions" value="70"/>
</dbReference>
<dbReference type="OrthoDB" id="396512at2"/>
<dbReference type="Gene3D" id="3.90.550.10">
    <property type="entry name" value="Spore Coat Polysaccharide Biosynthesis Protein SpsA, Chain A"/>
    <property type="match status" value="1"/>
</dbReference>
<feature type="domain" description="Glycosyltransferase 2-like" evidence="3">
    <location>
        <begin position="5"/>
        <end position="125"/>
    </location>
</feature>
<gene>
    <name evidence="4" type="ORF">FEZ08_02175</name>
</gene>
<dbReference type="PANTHER" id="PTHR22916">
    <property type="entry name" value="GLYCOSYLTRANSFERASE"/>
    <property type="match status" value="1"/>
</dbReference>
<evidence type="ECO:0000313" key="5">
    <source>
        <dbReference type="Proteomes" id="UP000306912"/>
    </source>
</evidence>
<protein>
    <submittedName>
        <fullName evidence="4">Glycosyltransferase</fullName>
    </submittedName>
</protein>
<dbReference type="GO" id="GO:0016757">
    <property type="term" value="F:glycosyltransferase activity"/>
    <property type="evidence" value="ECO:0007669"/>
    <property type="project" value="UniProtKB-KW"/>
</dbReference>
<dbReference type="Proteomes" id="UP000306912">
    <property type="component" value="Unassembled WGS sequence"/>
</dbReference>
<dbReference type="Pfam" id="PF00535">
    <property type="entry name" value="Glycos_transf_2"/>
    <property type="match status" value="1"/>
</dbReference>
<dbReference type="EMBL" id="VBWP01000001">
    <property type="protein sequence ID" value="TLG77449.1"/>
    <property type="molecule type" value="Genomic_DNA"/>
</dbReference>
<dbReference type="RefSeq" id="WP_138190059.1">
    <property type="nucleotide sequence ID" value="NZ_VBWP01000001.1"/>
</dbReference>
<dbReference type="SUPFAM" id="SSF53448">
    <property type="entry name" value="Nucleotide-diphospho-sugar transferases"/>
    <property type="match status" value="1"/>
</dbReference>
<dbReference type="InterPro" id="IPR029044">
    <property type="entry name" value="Nucleotide-diphossugar_trans"/>
</dbReference>
<evidence type="ECO:0000313" key="4">
    <source>
        <dbReference type="EMBL" id="TLG77449.1"/>
    </source>
</evidence>
<evidence type="ECO:0000259" key="3">
    <source>
        <dbReference type="Pfam" id="PF00535"/>
    </source>
</evidence>
<dbReference type="AlphaFoldDB" id="A0A5R8QHC1"/>
<evidence type="ECO:0000256" key="1">
    <source>
        <dbReference type="ARBA" id="ARBA00022676"/>
    </source>
</evidence>
<comment type="caution">
    <text evidence="4">The sequence shown here is derived from an EMBL/GenBank/DDBJ whole genome shotgun (WGS) entry which is preliminary data.</text>
</comment>
<keyword evidence="5" id="KW-1185">Reference proteome</keyword>
<dbReference type="InParanoid" id="A0A5R8QHC1"/>
<reference evidence="4 5" key="1">
    <citation type="submission" date="2019-05" db="EMBL/GenBank/DDBJ databases">
        <title>Culicoidintestinum kansasii gen. nov., sp. nov. from the gastrointestinal tract of the biting midge, Culicoides sonorensis.</title>
        <authorList>
            <person name="Neupane S."/>
            <person name="Ghosh A."/>
            <person name="Gunther S."/>
            <person name="Martin K."/>
            <person name="Zurek L."/>
        </authorList>
    </citation>
    <scope>NUCLEOTIDE SEQUENCE [LARGE SCALE GENOMIC DNA]</scope>
    <source>
        <strain evidence="4 5">CS-1</strain>
    </source>
</reference>
<name>A0A5R8QHC1_9FIRM</name>
<keyword evidence="1" id="KW-0328">Glycosyltransferase</keyword>
<keyword evidence="2 4" id="KW-0808">Transferase</keyword>
<evidence type="ECO:0000256" key="2">
    <source>
        <dbReference type="ARBA" id="ARBA00022679"/>
    </source>
</evidence>
<organism evidence="4 5">
    <name type="scientific">Culicoidibacter larvae</name>
    <dbReference type="NCBI Taxonomy" id="2579976"/>
    <lineage>
        <taxon>Bacteria</taxon>
        <taxon>Bacillati</taxon>
        <taxon>Bacillota</taxon>
        <taxon>Culicoidibacteria</taxon>
        <taxon>Culicoidibacterales</taxon>
        <taxon>Culicoidibacteraceae</taxon>
        <taxon>Culicoidibacter</taxon>
    </lineage>
</organism>